<accession>A0A0E4C9U0</accession>
<evidence type="ECO:0000313" key="1">
    <source>
        <dbReference type="EMBL" id="CFY12594.1"/>
    </source>
</evidence>
<dbReference type="STRING" id="690567.2824"/>
<reference evidence="1 2" key="1">
    <citation type="submission" date="2015-03" db="EMBL/GenBank/DDBJ databases">
        <authorList>
            <person name="Murphy D."/>
        </authorList>
    </citation>
    <scope>NUCLEOTIDE SEQUENCE [LARGE SCALE GENOMIC DNA]</scope>
    <source>
        <strain evidence="1 2">OL-4</strain>
    </source>
</reference>
<protein>
    <submittedName>
        <fullName evidence="1">Uncharacterized</fullName>
    </submittedName>
</protein>
<name>A0A0E4C9U0_9FIRM</name>
<proteinExistence type="predicted"/>
<dbReference type="Proteomes" id="UP000045545">
    <property type="component" value="Unassembled WGS sequence"/>
</dbReference>
<dbReference type="AlphaFoldDB" id="A0A0E4C9U0"/>
<keyword evidence="2" id="KW-1185">Reference proteome</keyword>
<gene>
    <name evidence="1" type="ORF">2824</name>
</gene>
<dbReference type="EMBL" id="CGIH01000053">
    <property type="protein sequence ID" value="CFY12594.1"/>
    <property type="molecule type" value="Genomic_DNA"/>
</dbReference>
<evidence type="ECO:0000313" key="2">
    <source>
        <dbReference type="Proteomes" id="UP000045545"/>
    </source>
</evidence>
<sequence length="163" mass="18469">MEKRSEKEPLEELTEMIKTLQGKEIIQARMVRKFQKLIRNKGWSCPVIDDFPYPIAIFEQDGELVYVNRTLSDKTGLYAINLSQSKYSLLNRITDANLPILDAVKNVFMGKTTFLTGLSGSMDIFMSDRTGKKASSSEYHEAIFFPITGDEGKTIQGAVIFMK</sequence>
<organism evidence="1 2">
    <name type="scientific">Syntrophomonas zehnderi OL-4</name>
    <dbReference type="NCBI Taxonomy" id="690567"/>
    <lineage>
        <taxon>Bacteria</taxon>
        <taxon>Bacillati</taxon>
        <taxon>Bacillota</taxon>
        <taxon>Clostridia</taxon>
        <taxon>Eubacteriales</taxon>
        <taxon>Syntrophomonadaceae</taxon>
        <taxon>Syntrophomonas</taxon>
    </lineage>
</organism>